<organism evidence="2 3">
    <name type="scientific">Mycolicibacterium chubuense (strain NBB4)</name>
    <name type="common">Mycobacterium chubuense</name>
    <dbReference type="NCBI Taxonomy" id="710421"/>
    <lineage>
        <taxon>Bacteria</taxon>
        <taxon>Bacillati</taxon>
        <taxon>Actinomycetota</taxon>
        <taxon>Actinomycetes</taxon>
        <taxon>Mycobacteriales</taxon>
        <taxon>Mycobacteriaceae</taxon>
        <taxon>Mycolicibacterium</taxon>
    </lineage>
</organism>
<proteinExistence type="predicted"/>
<evidence type="ECO:0000313" key="2">
    <source>
        <dbReference type="EMBL" id="AFM19832.1"/>
    </source>
</evidence>
<reference evidence="2 3" key="1">
    <citation type="submission" date="2012-06" db="EMBL/GenBank/DDBJ databases">
        <title>Complete sequence of chromosome of Mycobacterium chubuense NBB4.</title>
        <authorList>
            <consortium name="US DOE Joint Genome Institute"/>
            <person name="Lucas S."/>
            <person name="Han J."/>
            <person name="Lapidus A."/>
            <person name="Cheng J.-F."/>
            <person name="Goodwin L."/>
            <person name="Pitluck S."/>
            <person name="Peters L."/>
            <person name="Mikhailova N."/>
            <person name="Teshima H."/>
            <person name="Detter J.C."/>
            <person name="Han C."/>
            <person name="Tapia R."/>
            <person name="Land M."/>
            <person name="Hauser L."/>
            <person name="Kyrpides N."/>
            <person name="Ivanova N."/>
            <person name="Pagani I."/>
            <person name="Mattes T."/>
            <person name="Holmes A."/>
            <person name="Rutledge P."/>
            <person name="Paulsen I."/>
            <person name="Coleman N."/>
            <person name="Woyke T."/>
        </authorList>
    </citation>
    <scope>NUCLEOTIDE SEQUENCE [LARGE SCALE GENOMIC DNA]</scope>
    <source>
        <strain evidence="2 3">NBB4</strain>
    </source>
</reference>
<dbReference type="PATRIC" id="fig|710421.3.peg.5129"/>
<dbReference type="KEGG" id="mcb:Mycch_5146"/>
<sequence length="89" mass="9705">MSNVSPNDPVSDIAPGDIVVIDRGAGDRPYKVVHKEPSDAGFLITFSEDDTETFQLDLPADKRVARSLESKWESEQSPTPHTEAGPHDS</sequence>
<gene>
    <name evidence="2" type="ordered locus">Mycch_5146</name>
</gene>
<dbReference type="STRING" id="710421.Mycch_5146"/>
<name>I4BRC5_MYCCN</name>
<dbReference type="RefSeq" id="WP_014818297.1">
    <property type="nucleotide sequence ID" value="NC_018027.1"/>
</dbReference>
<dbReference type="eggNOG" id="ENOG50304ZZ">
    <property type="taxonomic scope" value="Bacteria"/>
</dbReference>
<keyword evidence="3" id="KW-1185">Reference proteome</keyword>
<dbReference type="HOGENOM" id="CLU_166794_0_0_11"/>
<protein>
    <submittedName>
        <fullName evidence="2">Uncharacterized protein</fullName>
    </submittedName>
</protein>
<dbReference type="OrthoDB" id="4628667at2"/>
<dbReference type="EMBL" id="CP003053">
    <property type="protein sequence ID" value="AFM19832.1"/>
    <property type="molecule type" value="Genomic_DNA"/>
</dbReference>
<feature type="region of interest" description="Disordered" evidence="1">
    <location>
        <begin position="67"/>
        <end position="89"/>
    </location>
</feature>
<evidence type="ECO:0000256" key="1">
    <source>
        <dbReference type="SAM" id="MobiDB-lite"/>
    </source>
</evidence>
<evidence type="ECO:0000313" key="3">
    <source>
        <dbReference type="Proteomes" id="UP000006057"/>
    </source>
</evidence>
<accession>I4BRC5</accession>
<dbReference type="AlphaFoldDB" id="I4BRC5"/>
<dbReference type="Proteomes" id="UP000006057">
    <property type="component" value="Chromosome"/>
</dbReference>